<gene>
    <name evidence="2" type="ORF">CATMQ487_37980</name>
</gene>
<feature type="region of interest" description="Disordered" evidence="1">
    <location>
        <begin position="1"/>
        <end position="33"/>
    </location>
</feature>
<reference evidence="2" key="1">
    <citation type="submission" date="2022-04" db="EMBL/GenBank/DDBJ databases">
        <title>Whole genome sequence of Sphaerotilus sp. FB-5.</title>
        <authorList>
            <person name="Takeda M."/>
            <person name="Narihara S."/>
            <person name="Akimoto M."/>
            <person name="Akimoto R."/>
            <person name="Nishiyashiki S."/>
            <person name="Murakami T."/>
        </authorList>
    </citation>
    <scope>NUCLEOTIDE SEQUENCE</scope>
    <source>
        <strain evidence="2">FB-5</strain>
    </source>
</reference>
<evidence type="ECO:0000313" key="2">
    <source>
        <dbReference type="EMBL" id="BDI06828.1"/>
    </source>
</evidence>
<evidence type="ECO:0000256" key="1">
    <source>
        <dbReference type="SAM" id="MobiDB-lite"/>
    </source>
</evidence>
<proteinExistence type="predicted"/>
<keyword evidence="3" id="KW-1185">Reference proteome</keyword>
<dbReference type="EMBL" id="AP025730">
    <property type="protein sequence ID" value="BDI06828.1"/>
    <property type="molecule type" value="Genomic_DNA"/>
</dbReference>
<sequence>MTMKSTTPPICPAAARRRPAPRRNEAPHQRGDRIRQGASGLCLAGAALLTPALALAAAPANAPAAGQASRDREPGARPHVQAVRVLATRSHAQCPLPGKKIAVLSIDSPQEWTETLQQDEASTAGRAIRWSREQVLVYAMNQQPTLGVSVEPAARVLSLHSGVLMWPVREVRPGPGQMAATALSRPCLVAIVKRAYWQRIRIVRK</sequence>
<protein>
    <submittedName>
        <fullName evidence="2">Uncharacterized protein</fullName>
    </submittedName>
</protein>
<feature type="compositionally biased region" description="Basic and acidic residues" evidence="1">
    <location>
        <begin position="22"/>
        <end position="33"/>
    </location>
</feature>
<evidence type="ECO:0000313" key="3">
    <source>
        <dbReference type="Proteomes" id="UP001057498"/>
    </source>
</evidence>
<accession>A0ABM7YQK7</accession>
<dbReference type="Proteomes" id="UP001057498">
    <property type="component" value="Chromosome"/>
</dbReference>
<organism evidence="2 3">
    <name type="scientific">Sphaerotilus microaerophilus</name>
    <dbReference type="NCBI Taxonomy" id="2914710"/>
    <lineage>
        <taxon>Bacteria</taxon>
        <taxon>Pseudomonadati</taxon>
        <taxon>Pseudomonadota</taxon>
        <taxon>Betaproteobacteria</taxon>
        <taxon>Burkholderiales</taxon>
        <taxon>Sphaerotilaceae</taxon>
        <taxon>Sphaerotilus</taxon>
    </lineage>
</organism>
<name>A0ABM7YQK7_9BURK</name>